<accession>A0A1H1IED3</accession>
<keyword evidence="1" id="KW-1133">Transmembrane helix</keyword>
<protein>
    <submittedName>
        <fullName evidence="2">Uncharacterized protein</fullName>
    </submittedName>
</protein>
<dbReference type="AlphaFoldDB" id="A0A1H1IED3"/>
<reference evidence="3" key="1">
    <citation type="submission" date="2016-10" db="EMBL/GenBank/DDBJ databases">
        <authorList>
            <person name="Varghese N."/>
            <person name="Submissions S."/>
        </authorList>
    </citation>
    <scope>NUCLEOTIDE SEQUENCE [LARGE SCALE GENOMIC DNA]</scope>
    <source>
        <strain evidence="3">DSM 24767</strain>
    </source>
</reference>
<evidence type="ECO:0000256" key="1">
    <source>
        <dbReference type="SAM" id="Phobius"/>
    </source>
</evidence>
<feature type="transmembrane region" description="Helical" evidence="1">
    <location>
        <begin position="65"/>
        <end position="86"/>
    </location>
</feature>
<dbReference type="EMBL" id="FNLC01000004">
    <property type="protein sequence ID" value="SDR36040.1"/>
    <property type="molecule type" value="Genomic_DNA"/>
</dbReference>
<keyword evidence="1" id="KW-0472">Membrane</keyword>
<proteinExistence type="predicted"/>
<feature type="transmembrane region" description="Helical" evidence="1">
    <location>
        <begin position="39"/>
        <end position="58"/>
    </location>
</feature>
<gene>
    <name evidence="2" type="ORF">SAMN04489842_3487</name>
</gene>
<keyword evidence="3" id="KW-1185">Reference proteome</keyword>
<sequence>MQADRTPSIALSFVIGFVVLSTINIGWRFLVSFGFHPRWALYAILTTTGLLGMYASLWRAHRIGLVVIPVHLGIVMVYFGVFEIGYRTSTEWTAVVVSWGLLVGIVFLNADYFTTDTPR</sequence>
<name>A0A1H1IED3_NATTX</name>
<dbReference type="RefSeq" id="WP_090384595.1">
    <property type="nucleotide sequence ID" value="NZ_FNLC01000004.1"/>
</dbReference>
<feature type="transmembrane region" description="Helical" evidence="1">
    <location>
        <begin position="92"/>
        <end position="113"/>
    </location>
</feature>
<keyword evidence="1" id="KW-0812">Transmembrane</keyword>
<feature type="transmembrane region" description="Helical" evidence="1">
    <location>
        <begin position="9"/>
        <end position="27"/>
    </location>
</feature>
<evidence type="ECO:0000313" key="3">
    <source>
        <dbReference type="Proteomes" id="UP000198848"/>
    </source>
</evidence>
<evidence type="ECO:0000313" key="2">
    <source>
        <dbReference type="EMBL" id="SDR36040.1"/>
    </source>
</evidence>
<organism evidence="2 3">
    <name type="scientific">Natronobacterium texcoconense</name>
    <dbReference type="NCBI Taxonomy" id="1095778"/>
    <lineage>
        <taxon>Archaea</taxon>
        <taxon>Methanobacteriati</taxon>
        <taxon>Methanobacteriota</taxon>
        <taxon>Stenosarchaea group</taxon>
        <taxon>Halobacteria</taxon>
        <taxon>Halobacteriales</taxon>
        <taxon>Natrialbaceae</taxon>
        <taxon>Natronobacterium</taxon>
    </lineage>
</organism>
<dbReference type="Proteomes" id="UP000198848">
    <property type="component" value="Unassembled WGS sequence"/>
</dbReference>